<dbReference type="RefSeq" id="WP_083328397.1">
    <property type="nucleotide sequence ID" value="NZ_CAJFZX010000004.1"/>
</dbReference>
<dbReference type="Proteomes" id="UP000441585">
    <property type="component" value="Unassembled WGS sequence"/>
</dbReference>
<comment type="caution">
    <text evidence="2">The sequence shown here is derived from an EMBL/GenBank/DDBJ whole genome shotgun (WGS) entry which is preliminary data.</text>
</comment>
<evidence type="ECO:0000313" key="3">
    <source>
        <dbReference type="Proteomes" id="UP000441585"/>
    </source>
</evidence>
<evidence type="ECO:0000313" key="2">
    <source>
        <dbReference type="EMBL" id="MRX55021.1"/>
    </source>
</evidence>
<keyword evidence="1" id="KW-0472">Membrane</keyword>
<keyword evidence="1" id="KW-0812">Transmembrane</keyword>
<organism evidence="2 3">
    <name type="scientific">Metabacillus idriensis</name>
    <dbReference type="NCBI Taxonomy" id="324768"/>
    <lineage>
        <taxon>Bacteria</taxon>
        <taxon>Bacillati</taxon>
        <taxon>Bacillota</taxon>
        <taxon>Bacilli</taxon>
        <taxon>Bacillales</taxon>
        <taxon>Bacillaceae</taxon>
        <taxon>Metabacillus</taxon>
    </lineage>
</organism>
<dbReference type="Pfam" id="PF06143">
    <property type="entry name" value="Baculo_11_kDa"/>
    <property type="match status" value="1"/>
</dbReference>
<dbReference type="EMBL" id="WKKF01000003">
    <property type="protein sequence ID" value="MRX55021.1"/>
    <property type="molecule type" value="Genomic_DNA"/>
</dbReference>
<dbReference type="AlphaFoldDB" id="A0A6I2MF06"/>
<reference evidence="2 3" key="1">
    <citation type="submission" date="2019-11" db="EMBL/GenBank/DDBJ databases">
        <title>Bacillus idriensis genome.</title>
        <authorList>
            <person name="Konopka E.N."/>
            <person name="Newman J.D."/>
        </authorList>
    </citation>
    <scope>NUCLEOTIDE SEQUENCE [LARGE SCALE GENOMIC DNA]</scope>
    <source>
        <strain evidence="2 3">DSM 19097</strain>
    </source>
</reference>
<gene>
    <name evidence="2" type="ORF">GJU41_13640</name>
</gene>
<keyword evidence="3" id="KW-1185">Reference proteome</keyword>
<protein>
    <submittedName>
        <fullName evidence="2">Uncharacterized protein</fullName>
    </submittedName>
</protein>
<accession>A0A6I2MF06</accession>
<sequence>MSEFLKDFFLFIGGFLNIGVILMFVVLVFVVIGVKRKNKRKAGHMKDQNH</sequence>
<dbReference type="InterPro" id="IPR009313">
    <property type="entry name" value="Baculo_11_kDa"/>
</dbReference>
<name>A0A6I2MF06_9BACI</name>
<feature type="transmembrane region" description="Helical" evidence="1">
    <location>
        <begin position="12"/>
        <end position="34"/>
    </location>
</feature>
<proteinExistence type="predicted"/>
<keyword evidence="1" id="KW-1133">Transmembrane helix</keyword>
<evidence type="ECO:0000256" key="1">
    <source>
        <dbReference type="SAM" id="Phobius"/>
    </source>
</evidence>